<proteinExistence type="predicted"/>
<name>A0A6A6V8S2_9PLEO</name>
<protein>
    <submittedName>
        <fullName evidence="2">Uncharacterized protein</fullName>
    </submittedName>
</protein>
<sequence length="153" mass="17467">MHFPTSTTTVLLAALIPSISAWAVDFYTDRECTWYNYSLDLPGNSGCRGVIGEAPWGLKYAAAPEGNCVVSFYSDESCNTYVAIISSENTPSKYDDRRVLSGWRCDMGMAMERWLMKCRYVLSGWKSHCSLFGRWVLELFGKLRRDILIESFW</sequence>
<evidence type="ECO:0000313" key="2">
    <source>
        <dbReference type="EMBL" id="KAF2746089.1"/>
    </source>
</evidence>
<keyword evidence="3" id="KW-1185">Reference proteome</keyword>
<keyword evidence="1" id="KW-0732">Signal</keyword>
<evidence type="ECO:0000313" key="3">
    <source>
        <dbReference type="Proteomes" id="UP000799440"/>
    </source>
</evidence>
<feature type="signal peptide" evidence="1">
    <location>
        <begin position="1"/>
        <end position="23"/>
    </location>
</feature>
<gene>
    <name evidence="2" type="ORF">M011DRAFT_97779</name>
</gene>
<dbReference type="Proteomes" id="UP000799440">
    <property type="component" value="Unassembled WGS sequence"/>
</dbReference>
<dbReference type="AlphaFoldDB" id="A0A6A6V8S2"/>
<organism evidence="2 3">
    <name type="scientific">Sporormia fimetaria CBS 119925</name>
    <dbReference type="NCBI Taxonomy" id="1340428"/>
    <lineage>
        <taxon>Eukaryota</taxon>
        <taxon>Fungi</taxon>
        <taxon>Dikarya</taxon>
        <taxon>Ascomycota</taxon>
        <taxon>Pezizomycotina</taxon>
        <taxon>Dothideomycetes</taxon>
        <taxon>Pleosporomycetidae</taxon>
        <taxon>Pleosporales</taxon>
        <taxon>Sporormiaceae</taxon>
        <taxon>Sporormia</taxon>
    </lineage>
</organism>
<evidence type="ECO:0000256" key="1">
    <source>
        <dbReference type="SAM" id="SignalP"/>
    </source>
</evidence>
<feature type="chain" id="PRO_5025546811" evidence="1">
    <location>
        <begin position="24"/>
        <end position="153"/>
    </location>
</feature>
<dbReference type="EMBL" id="MU006579">
    <property type="protein sequence ID" value="KAF2746089.1"/>
    <property type="molecule type" value="Genomic_DNA"/>
</dbReference>
<reference evidence="2" key="1">
    <citation type="journal article" date="2020" name="Stud. Mycol.">
        <title>101 Dothideomycetes genomes: a test case for predicting lifestyles and emergence of pathogens.</title>
        <authorList>
            <person name="Haridas S."/>
            <person name="Albert R."/>
            <person name="Binder M."/>
            <person name="Bloem J."/>
            <person name="Labutti K."/>
            <person name="Salamov A."/>
            <person name="Andreopoulos B."/>
            <person name="Baker S."/>
            <person name="Barry K."/>
            <person name="Bills G."/>
            <person name="Bluhm B."/>
            <person name="Cannon C."/>
            <person name="Castanera R."/>
            <person name="Culley D."/>
            <person name="Daum C."/>
            <person name="Ezra D."/>
            <person name="Gonzalez J."/>
            <person name="Henrissat B."/>
            <person name="Kuo A."/>
            <person name="Liang C."/>
            <person name="Lipzen A."/>
            <person name="Lutzoni F."/>
            <person name="Magnuson J."/>
            <person name="Mondo S."/>
            <person name="Nolan M."/>
            <person name="Ohm R."/>
            <person name="Pangilinan J."/>
            <person name="Park H.-J."/>
            <person name="Ramirez L."/>
            <person name="Alfaro M."/>
            <person name="Sun H."/>
            <person name="Tritt A."/>
            <person name="Yoshinaga Y."/>
            <person name="Zwiers L.-H."/>
            <person name="Turgeon B."/>
            <person name="Goodwin S."/>
            <person name="Spatafora J."/>
            <person name="Crous P."/>
            <person name="Grigoriev I."/>
        </authorList>
    </citation>
    <scope>NUCLEOTIDE SEQUENCE</scope>
    <source>
        <strain evidence="2">CBS 119925</strain>
    </source>
</reference>
<accession>A0A6A6V8S2</accession>
<dbReference type="OrthoDB" id="10357026at2759"/>